<dbReference type="InterPro" id="IPR052835">
    <property type="entry name" value="Nepro"/>
</dbReference>
<evidence type="ECO:0000313" key="3">
    <source>
        <dbReference type="Proteomes" id="UP000516260"/>
    </source>
</evidence>
<sequence length="275" mass="31268">MAGEPWNRVHIPFPSAVSTVRIPFTSTTDSRVKAVLAEKDKVLKLIGSELLQTEIRVMYELLYILNNSYRGNKTFKGVKQVEQCINRLKMMKLEAALQDLTELCPNKIQRRAGEWDAPSQPFLEWLCLKVLGGGQLMSCSLSRCSRAFMLSKQQMKLEEFVILNVVITSMVSRLWVICRGILASLSSLYQHLLQLLGEVAEAHPMSFLKEFSLPVDMSQFLPPSDAFLQTRLIPQRKKQQEVQQGVKRKANEDLGVSINRGSFLKADLETFPQQH</sequence>
<dbReference type="GO" id="GO:0045747">
    <property type="term" value="P:positive regulation of Notch signaling pathway"/>
    <property type="evidence" value="ECO:0007669"/>
    <property type="project" value="TreeGrafter"/>
</dbReference>
<dbReference type="Pfam" id="PF14780">
    <property type="entry name" value="NEPRO_N"/>
    <property type="match status" value="1"/>
</dbReference>
<dbReference type="PANTHER" id="PTHR34761">
    <property type="entry name" value="NUCLEOLUS AND NEURAL PROGENITOR PROTEIN"/>
    <property type="match status" value="1"/>
</dbReference>
<name>A0A4Z2CG32_9TELE</name>
<keyword evidence="3" id="KW-1185">Reference proteome</keyword>
<dbReference type="AlphaFoldDB" id="A0A4Z2CG32"/>
<comment type="caution">
    <text evidence="2">The sequence shown here is derived from an EMBL/GenBank/DDBJ whole genome shotgun (WGS) entry which is preliminary data.</text>
</comment>
<feature type="domain" description="Nucleolus and neural progenitor protein-like N-terminal" evidence="1">
    <location>
        <begin position="6"/>
        <end position="193"/>
    </location>
</feature>
<dbReference type="InterPro" id="IPR027951">
    <property type="entry name" value="Nepro_N"/>
</dbReference>
<reference evidence="2 3" key="1">
    <citation type="submission" date="2019-04" db="EMBL/GenBank/DDBJ databases">
        <title>The sequence and de novo assembly of Takifugu bimaculatus genome using PacBio and Hi-C technologies.</title>
        <authorList>
            <person name="Xu P."/>
            <person name="Liu B."/>
            <person name="Zhou Z."/>
        </authorList>
    </citation>
    <scope>NUCLEOTIDE SEQUENCE [LARGE SCALE GENOMIC DNA]</scope>
    <source>
        <strain evidence="2">TB-2018</strain>
        <tissue evidence="2">Muscle</tissue>
    </source>
</reference>
<evidence type="ECO:0000313" key="2">
    <source>
        <dbReference type="EMBL" id="TNN03197.1"/>
    </source>
</evidence>
<dbReference type="GO" id="GO:0005634">
    <property type="term" value="C:nucleus"/>
    <property type="evidence" value="ECO:0007669"/>
    <property type="project" value="TreeGrafter"/>
</dbReference>
<dbReference type="Proteomes" id="UP000516260">
    <property type="component" value="Chromosome 1"/>
</dbReference>
<evidence type="ECO:0000259" key="1">
    <source>
        <dbReference type="Pfam" id="PF14780"/>
    </source>
</evidence>
<dbReference type="PANTHER" id="PTHR34761:SF1">
    <property type="entry name" value="NUCLEOLUS AND NEURAL PROGENITOR PROTEIN"/>
    <property type="match status" value="1"/>
</dbReference>
<protein>
    <recommendedName>
        <fullName evidence="1">Nucleolus and neural progenitor protein-like N-terminal domain-containing protein</fullName>
    </recommendedName>
</protein>
<gene>
    <name evidence="2" type="ORF">fugu_000226</name>
</gene>
<organism evidence="2 3">
    <name type="scientific">Takifugu bimaculatus</name>
    <dbReference type="NCBI Taxonomy" id="433685"/>
    <lineage>
        <taxon>Eukaryota</taxon>
        <taxon>Metazoa</taxon>
        <taxon>Chordata</taxon>
        <taxon>Craniata</taxon>
        <taxon>Vertebrata</taxon>
        <taxon>Euteleostomi</taxon>
        <taxon>Actinopterygii</taxon>
        <taxon>Neopterygii</taxon>
        <taxon>Teleostei</taxon>
        <taxon>Neoteleostei</taxon>
        <taxon>Acanthomorphata</taxon>
        <taxon>Eupercaria</taxon>
        <taxon>Tetraodontiformes</taxon>
        <taxon>Tetradontoidea</taxon>
        <taxon>Tetraodontidae</taxon>
        <taxon>Takifugu</taxon>
    </lineage>
</organism>
<accession>A0A4Z2CG32</accession>
<proteinExistence type="predicted"/>
<dbReference type="EMBL" id="SWLE01000001">
    <property type="protein sequence ID" value="TNN03197.1"/>
    <property type="molecule type" value="Genomic_DNA"/>
</dbReference>